<dbReference type="AlphaFoldDB" id="A0A1E3L0X8"/>
<dbReference type="EMBL" id="MDER01000084">
    <property type="protein sequence ID" value="ODP26620.1"/>
    <property type="molecule type" value="Genomic_DNA"/>
</dbReference>
<dbReference type="Proteomes" id="UP000094578">
    <property type="component" value="Unassembled WGS sequence"/>
</dbReference>
<keyword evidence="2" id="KW-1185">Reference proteome</keyword>
<dbReference type="RefSeq" id="WP_069329361.1">
    <property type="nucleotide sequence ID" value="NZ_MDER01000084.1"/>
</dbReference>
<name>A0A1E3L0X8_9BACL</name>
<organism evidence="1 2">
    <name type="scientific">Paenibacillus nuruki</name>
    <dbReference type="NCBI Taxonomy" id="1886670"/>
    <lineage>
        <taxon>Bacteria</taxon>
        <taxon>Bacillati</taxon>
        <taxon>Bacillota</taxon>
        <taxon>Bacilli</taxon>
        <taxon>Bacillales</taxon>
        <taxon>Paenibacillaceae</taxon>
        <taxon>Paenibacillus</taxon>
    </lineage>
</organism>
<dbReference type="STRING" id="1886670.PTI45_04025"/>
<accession>A0A1E3L0X8</accession>
<protein>
    <submittedName>
        <fullName evidence="1">Uncharacterized protein</fullName>
    </submittedName>
</protein>
<proteinExistence type="predicted"/>
<reference evidence="1 2" key="1">
    <citation type="submission" date="2016-08" db="EMBL/GenBank/DDBJ databases">
        <title>Genome sequencing of Paenibacillus sp. TI45-13ar, isolated from Korean traditional nuruk.</title>
        <authorList>
            <person name="Kim S.-J."/>
        </authorList>
    </citation>
    <scope>NUCLEOTIDE SEQUENCE [LARGE SCALE GENOMIC DNA]</scope>
    <source>
        <strain evidence="1 2">TI45-13ar</strain>
    </source>
</reference>
<evidence type="ECO:0000313" key="2">
    <source>
        <dbReference type="Proteomes" id="UP000094578"/>
    </source>
</evidence>
<sequence>MEHTTSINKPLILGNYYYGGGEMAWAWYHEHHADLAIIGHHELSPRHQIVQQLQQAITKRDDKAVYSITVGKPQPGEKSTINAIDWLEGFSDPPEFIADRDLFIKNRIFFSSSYYNLILKSINADRETLLPSVRYKANLEGPLAGYMRAIDAINDDNIHKAKLISATKNILEVDWIHTNNEGHKYFIDPDASIYEQTISLLIATWSLFSLTCQEDDPQQYLVIAEIPKQLLSIDVDPMVGKIVYDCISLLKQLSITTTLTLVLSTEMLFPVPELAFRYKLLFQTKDSDYDLTHNQSNRESIDPNLIKDWDEYQKFSGLWIDDITSNTEDGVIALKMNPNTFEFWDSFEDKRID</sequence>
<evidence type="ECO:0000313" key="1">
    <source>
        <dbReference type="EMBL" id="ODP26620.1"/>
    </source>
</evidence>
<gene>
    <name evidence="1" type="ORF">PTI45_04025</name>
</gene>
<comment type="caution">
    <text evidence="1">The sequence shown here is derived from an EMBL/GenBank/DDBJ whole genome shotgun (WGS) entry which is preliminary data.</text>
</comment>